<organism evidence="2 3">
    <name type="scientific">Halomonas shengliensis</name>
    <dbReference type="NCBI Taxonomy" id="419597"/>
    <lineage>
        <taxon>Bacteria</taxon>
        <taxon>Pseudomonadati</taxon>
        <taxon>Pseudomonadota</taxon>
        <taxon>Gammaproteobacteria</taxon>
        <taxon>Oceanospirillales</taxon>
        <taxon>Halomonadaceae</taxon>
        <taxon>Halomonas</taxon>
    </lineage>
</organism>
<dbReference type="STRING" id="419597.SAMN04487957_103246"/>
<dbReference type="PIRSF" id="PIRSF003203">
    <property type="entry name" value="AzlD"/>
    <property type="match status" value="1"/>
</dbReference>
<dbReference type="EMBL" id="FNIV01000003">
    <property type="protein sequence ID" value="SDO07618.1"/>
    <property type="molecule type" value="Genomic_DNA"/>
</dbReference>
<evidence type="ECO:0000313" key="3">
    <source>
        <dbReference type="Proteomes" id="UP000199075"/>
    </source>
</evidence>
<dbReference type="Pfam" id="PF05437">
    <property type="entry name" value="AzlD"/>
    <property type="match status" value="1"/>
</dbReference>
<keyword evidence="1" id="KW-0472">Membrane</keyword>
<keyword evidence="1" id="KW-0812">Transmembrane</keyword>
<feature type="transmembrane region" description="Helical" evidence="1">
    <location>
        <begin position="70"/>
        <end position="90"/>
    </location>
</feature>
<accession>A0A1H0GL58</accession>
<gene>
    <name evidence="2" type="ORF">SAMN04487957_103246</name>
</gene>
<dbReference type="RefSeq" id="WP_089677540.1">
    <property type="nucleotide sequence ID" value="NZ_FNIV01000003.1"/>
</dbReference>
<keyword evidence="3" id="KW-1185">Reference proteome</keyword>
<evidence type="ECO:0000256" key="1">
    <source>
        <dbReference type="SAM" id="Phobius"/>
    </source>
</evidence>
<evidence type="ECO:0000313" key="2">
    <source>
        <dbReference type="EMBL" id="SDO07618.1"/>
    </source>
</evidence>
<sequence length="115" mass="12659">MSTPSLLLFIAVCALATFATRVIPFVALARHADHPLILHLGRYLPPAVMMILVIYALRDFRPLLDGRLNAGADGWPMILASLLVVVLHLWRRNALLSIIAGTGAYMAMVQLGWWG</sequence>
<feature type="transmembrane region" description="Helical" evidence="1">
    <location>
        <begin position="39"/>
        <end position="58"/>
    </location>
</feature>
<reference evidence="3" key="1">
    <citation type="submission" date="2016-10" db="EMBL/GenBank/DDBJ databases">
        <authorList>
            <person name="Varghese N."/>
            <person name="Submissions S."/>
        </authorList>
    </citation>
    <scope>NUCLEOTIDE SEQUENCE [LARGE SCALE GENOMIC DNA]</scope>
    <source>
        <strain evidence="3">CGMCC 1.6444</strain>
    </source>
</reference>
<dbReference type="Proteomes" id="UP000199075">
    <property type="component" value="Unassembled WGS sequence"/>
</dbReference>
<dbReference type="AlphaFoldDB" id="A0A1H0GL58"/>
<keyword evidence="1" id="KW-1133">Transmembrane helix</keyword>
<dbReference type="InterPro" id="IPR008407">
    <property type="entry name" value="Brnchd-chn_aa_trnsp_AzlD"/>
</dbReference>
<protein>
    <submittedName>
        <fullName evidence="2">Branched-chain amino acid transport protein AzlD</fullName>
    </submittedName>
</protein>
<dbReference type="OrthoDB" id="5324916at2"/>
<proteinExistence type="predicted"/>
<feature type="transmembrane region" description="Helical" evidence="1">
    <location>
        <begin position="96"/>
        <end position="114"/>
    </location>
</feature>
<name>A0A1H0GL58_9GAMM</name>